<keyword evidence="4 7" id="KW-0863">Zinc-finger</keyword>
<dbReference type="Pfam" id="PF13912">
    <property type="entry name" value="zf-C2H2_6"/>
    <property type="match status" value="1"/>
</dbReference>
<reference evidence="11" key="2">
    <citation type="journal article" date="2021" name="Genome Biol. Evol.">
        <title>Developing a high-quality reference genome for a parasitic bivalve with doubly uniparental inheritance (Bivalvia: Unionida).</title>
        <authorList>
            <person name="Smith C.H."/>
        </authorList>
    </citation>
    <scope>NUCLEOTIDE SEQUENCE</scope>
    <source>
        <strain evidence="11">CHS0354</strain>
        <tissue evidence="11">Mantle</tissue>
    </source>
</reference>
<feature type="region of interest" description="Disordered" evidence="8">
    <location>
        <begin position="265"/>
        <end position="284"/>
    </location>
</feature>
<dbReference type="PANTHER" id="PTHR24394">
    <property type="entry name" value="ZINC FINGER PROTEIN"/>
    <property type="match status" value="1"/>
</dbReference>
<name>A0AAE0WCK6_9BIVA</name>
<evidence type="ECO:0000256" key="3">
    <source>
        <dbReference type="ARBA" id="ARBA00022737"/>
    </source>
</evidence>
<comment type="caution">
    <text evidence="11">The sequence shown here is derived from an EMBL/GenBank/DDBJ whole genome shotgun (WGS) entry which is preliminary data.</text>
</comment>
<feature type="domain" description="C2H2-type" evidence="10">
    <location>
        <begin position="457"/>
        <end position="485"/>
    </location>
</feature>
<evidence type="ECO:0000259" key="9">
    <source>
        <dbReference type="PROSITE" id="PS50097"/>
    </source>
</evidence>
<keyword evidence="6" id="KW-0539">Nucleus</keyword>
<dbReference type="AlphaFoldDB" id="A0AAE0WCK6"/>
<keyword evidence="2" id="KW-0479">Metal-binding</keyword>
<keyword evidence="5" id="KW-0862">Zinc</keyword>
<dbReference type="GO" id="GO:0005634">
    <property type="term" value="C:nucleus"/>
    <property type="evidence" value="ECO:0007669"/>
    <property type="project" value="UniProtKB-SubCell"/>
</dbReference>
<dbReference type="SMART" id="SM00225">
    <property type="entry name" value="BTB"/>
    <property type="match status" value="1"/>
</dbReference>
<evidence type="ECO:0000256" key="2">
    <source>
        <dbReference type="ARBA" id="ARBA00022723"/>
    </source>
</evidence>
<sequence>MENSIHYTSPNHADDLIGSINKLRQQQNLCDVIIYLGDLTLPAHRLVLTACSPYFSNLFCSRGIPSGGSVDVLLEGLNPKSVESIIEFFYTCAISVTDDNVWDILPAASTLQALEIQNVCSGFLSSQIQLKNCMQIYDIACQCNCMDLKNEAADFIQKNFDMILQEDTFCELSFREMMCQLKQLMSDVITEDELYKAIISWILQCAEERQQHAAQIVAEFPNLKSHLLKSIPEEYFESPDSDFVDLKTNNHSSYKDVSIQLRATCSGHGGNNHSDHPSGTKSRLQCQDAFKTNSVNDNNLERNANSNHSFSSSQYEDKKPSLHMCLFCSEVFLSYSNYEEHVRSHAEARPKSKLEQSLISLKSIRTEKDSPKGYGNDIDSLSDLLNHDDMELQNYSHNKSENLTSNRGDILIKVNPKGSPLNRIVDISPHFDPESLLGPDKETSHPVQKIEVRNGKHICPICDKLFSGRKNVMKHIRTVHSDSLEHSCDICSKKYSTKSNLQIHMRTHSGERPFACTHCDKSFNTYCVLRIHLRTHTGEKPFVCSTCGIAFAKNIHLKRHVAIHTGEKPHECDICRKRFSRSDHLKRHIQSIHTQSRPHICVLCGKDFVRKYELNKHLKVQHSGLSVTDLNASESGSLDGSLMQNSNDMDGSETS</sequence>
<reference evidence="11" key="3">
    <citation type="submission" date="2023-05" db="EMBL/GenBank/DDBJ databases">
        <authorList>
            <person name="Smith C.H."/>
        </authorList>
    </citation>
    <scope>NUCLEOTIDE SEQUENCE</scope>
    <source>
        <strain evidence="11">CHS0354</strain>
        <tissue evidence="11">Mantle</tissue>
    </source>
</reference>
<evidence type="ECO:0000313" key="11">
    <source>
        <dbReference type="EMBL" id="KAK3609269.1"/>
    </source>
</evidence>
<feature type="domain" description="C2H2-type" evidence="10">
    <location>
        <begin position="323"/>
        <end position="350"/>
    </location>
</feature>
<evidence type="ECO:0000259" key="10">
    <source>
        <dbReference type="PROSITE" id="PS50157"/>
    </source>
</evidence>
<dbReference type="FunFam" id="3.30.160.60:FF:000624">
    <property type="entry name" value="zinc finger protein 697"/>
    <property type="match status" value="1"/>
</dbReference>
<feature type="domain" description="C2H2-type" evidence="10">
    <location>
        <begin position="486"/>
        <end position="513"/>
    </location>
</feature>
<evidence type="ECO:0000256" key="1">
    <source>
        <dbReference type="ARBA" id="ARBA00004123"/>
    </source>
</evidence>
<dbReference type="EMBL" id="JAEAOA010000176">
    <property type="protein sequence ID" value="KAK3609269.1"/>
    <property type="molecule type" value="Genomic_DNA"/>
</dbReference>
<evidence type="ECO:0000313" key="12">
    <source>
        <dbReference type="Proteomes" id="UP001195483"/>
    </source>
</evidence>
<accession>A0AAE0WCK6</accession>
<dbReference type="PROSITE" id="PS50097">
    <property type="entry name" value="BTB"/>
    <property type="match status" value="1"/>
</dbReference>
<dbReference type="FunFam" id="3.30.160.60:FF:002343">
    <property type="entry name" value="Zinc finger protein 33A"/>
    <property type="match status" value="1"/>
</dbReference>
<feature type="region of interest" description="Disordered" evidence="8">
    <location>
        <begin position="636"/>
        <end position="655"/>
    </location>
</feature>
<dbReference type="InterPro" id="IPR011333">
    <property type="entry name" value="SKP1/BTB/POZ_sf"/>
</dbReference>
<dbReference type="GO" id="GO:0000981">
    <property type="term" value="F:DNA-binding transcription factor activity, RNA polymerase II-specific"/>
    <property type="evidence" value="ECO:0007669"/>
    <property type="project" value="TreeGrafter"/>
</dbReference>
<protein>
    <submittedName>
        <fullName evidence="11">Uncharacterized protein</fullName>
    </submittedName>
</protein>
<evidence type="ECO:0000256" key="7">
    <source>
        <dbReference type="PROSITE-ProRule" id="PRU00042"/>
    </source>
</evidence>
<dbReference type="InterPro" id="IPR036236">
    <property type="entry name" value="Znf_C2H2_sf"/>
</dbReference>
<feature type="region of interest" description="Disordered" evidence="8">
    <location>
        <begin position="294"/>
        <end position="314"/>
    </location>
</feature>
<dbReference type="Gene3D" id="3.30.710.10">
    <property type="entry name" value="Potassium Channel Kv1.1, Chain A"/>
    <property type="match status" value="1"/>
</dbReference>
<dbReference type="InterPro" id="IPR000210">
    <property type="entry name" value="BTB/POZ_dom"/>
</dbReference>
<dbReference type="Pfam" id="PF00651">
    <property type="entry name" value="BTB"/>
    <property type="match status" value="1"/>
</dbReference>
<feature type="domain" description="C2H2-type" evidence="10">
    <location>
        <begin position="514"/>
        <end position="541"/>
    </location>
</feature>
<dbReference type="Pfam" id="PF00096">
    <property type="entry name" value="zf-C2H2"/>
    <property type="match status" value="5"/>
</dbReference>
<gene>
    <name evidence="11" type="ORF">CHS0354_001867</name>
</gene>
<dbReference type="FunFam" id="3.30.160.60:FF:000096">
    <property type="entry name" value="Zinc finger and BTB domain-containing protein 18 isoform 1"/>
    <property type="match status" value="1"/>
</dbReference>
<dbReference type="Gene3D" id="3.30.160.60">
    <property type="entry name" value="Classic Zinc Finger"/>
    <property type="match status" value="6"/>
</dbReference>
<dbReference type="SUPFAM" id="SSF57667">
    <property type="entry name" value="beta-beta-alpha zinc fingers"/>
    <property type="match status" value="4"/>
</dbReference>
<dbReference type="GO" id="GO:0008270">
    <property type="term" value="F:zinc ion binding"/>
    <property type="evidence" value="ECO:0007669"/>
    <property type="project" value="UniProtKB-KW"/>
</dbReference>
<evidence type="ECO:0000256" key="4">
    <source>
        <dbReference type="ARBA" id="ARBA00022771"/>
    </source>
</evidence>
<dbReference type="PROSITE" id="PS50157">
    <property type="entry name" value="ZINC_FINGER_C2H2_2"/>
    <property type="match status" value="7"/>
</dbReference>
<feature type="domain" description="C2H2-type" evidence="10">
    <location>
        <begin position="542"/>
        <end position="569"/>
    </location>
</feature>
<dbReference type="SMART" id="SM00875">
    <property type="entry name" value="BACK"/>
    <property type="match status" value="1"/>
</dbReference>
<evidence type="ECO:0000256" key="6">
    <source>
        <dbReference type="ARBA" id="ARBA00023242"/>
    </source>
</evidence>
<dbReference type="Pfam" id="PF07707">
    <property type="entry name" value="BACK"/>
    <property type="match status" value="1"/>
</dbReference>
<reference evidence="11" key="1">
    <citation type="journal article" date="2021" name="Genome Biol. Evol.">
        <title>A High-Quality Reference Genome for a Parasitic Bivalve with Doubly Uniparental Inheritance (Bivalvia: Unionida).</title>
        <authorList>
            <person name="Smith C.H."/>
        </authorList>
    </citation>
    <scope>NUCLEOTIDE SEQUENCE</scope>
    <source>
        <strain evidence="11">CHS0354</strain>
    </source>
</reference>
<dbReference type="PROSITE" id="PS00028">
    <property type="entry name" value="ZINC_FINGER_C2H2_1"/>
    <property type="match status" value="7"/>
</dbReference>
<feature type="domain" description="C2H2-type" evidence="10">
    <location>
        <begin position="570"/>
        <end position="598"/>
    </location>
</feature>
<dbReference type="InterPro" id="IPR011705">
    <property type="entry name" value="BACK"/>
</dbReference>
<evidence type="ECO:0000256" key="5">
    <source>
        <dbReference type="ARBA" id="ARBA00022833"/>
    </source>
</evidence>
<dbReference type="SMART" id="SM00355">
    <property type="entry name" value="ZnF_C2H2"/>
    <property type="match status" value="7"/>
</dbReference>
<dbReference type="PANTHER" id="PTHR24394:SF29">
    <property type="entry name" value="MYONEURIN"/>
    <property type="match status" value="1"/>
</dbReference>
<comment type="subcellular location">
    <subcellularLocation>
        <location evidence="1">Nucleus</location>
    </subcellularLocation>
</comment>
<dbReference type="FunFam" id="3.30.160.60:FF:000671">
    <property type="entry name" value="Zinc finger protein 26"/>
    <property type="match status" value="1"/>
</dbReference>
<dbReference type="InterPro" id="IPR013087">
    <property type="entry name" value="Znf_C2H2_type"/>
</dbReference>
<feature type="domain" description="BTB" evidence="9">
    <location>
        <begin position="30"/>
        <end position="98"/>
    </location>
</feature>
<evidence type="ECO:0000256" key="8">
    <source>
        <dbReference type="SAM" id="MobiDB-lite"/>
    </source>
</evidence>
<keyword evidence="12" id="KW-1185">Reference proteome</keyword>
<keyword evidence="3" id="KW-0677">Repeat</keyword>
<dbReference type="Gene3D" id="1.25.40.420">
    <property type="match status" value="1"/>
</dbReference>
<dbReference type="Proteomes" id="UP001195483">
    <property type="component" value="Unassembled WGS sequence"/>
</dbReference>
<feature type="domain" description="C2H2-type" evidence="10">
    <location>
        <begin position="599"/>
        <end position="627"/>
    </location>
</feature>
<proteinExistence type="predicted"/>
<organism evidence="11 12">
    <name type="scientific">Potamilus streckersoni</name>
    <dbReference type="NCBI Taxonomy" id="2493646"/>
    <lineage>
        <taxon>Eukaryota</taxon>
        <taxon>Metazoa</taxon>
        <taxon>Spiralia</taxon>
        <taxon>Lophotrochozoa</taxon>
        <taxon>Mollusca</taxon>
        <taxon>Bivalvia</taxon>
        <taxon>Autobranchia</taxon>
        <taxon>Heteroconchia</taxon>
        <taxon>Palaeoheterodonta</taxon>
        <taxon>Unionida</taxon>
        <taxon>Unionoidea</taxon>
        <taxon>Unionidae</taxon>
        <taxon>Ambleminae</taxon>
        <taxon>Lampsilini</taxon>
        <taxon>Potamilus</taxon>
    </lineage>
</organism>
<dbReference type="SUPFAM" id="SSF54695">
    <property type="entry name" value="POZ domain"/>
    <property type="match status" value="1"/>
</dbReference>